<proteinExistence type="predicted"/>
<feature type="transmembrane region" description="Helical" evidence="1">
    <location>
        <begin position="172"/>
        <end position="191"/>
    </location>
</feature>
<evidence type="ECO:0000256" key="1">
    <source>
        <dbReference type="SAM" id="Phobius"/>
    </source>
</evidence>
<feature type="transmembrane region" description="Helical" evidence="1">
    <location>
        <begin position="212"/>
        <end position="229"/>
    </location>
</feature>
<organism evidence="2 3">
    <name type="scientific">Corynebacterium tuscaniense</name>
    <dbReference type="NCBI Taxonomy" id="302449"/>
    <lineage>
        <taxon>Bacteria</taxon>
        <taxon>Bacillati</taxon>
        <taxon>Actinomycetota</taxon>
        <taxon>Actinomycetes</taxon>
        <taxon>Mycobacteriales</taxon>
        <taxon>Corynebacteriaceae</taxon>
        <taxon>Corynebacterium</taxon>
    </lineage>
</organism>
<name>A0A2N6T7V6_9CORY</name>
<keyword evidence="3" id="KW-1185">Reference proteome</keyword>
<keyword evidence="1" id="KW-0472">Membrane</keyword>
<evidence type="ECO:0000313" key="2">
    <source>
        <dbReference type="EMBL" id="PMC65388.1"/>
    </source>
</evidence>
<gene>
    <name evidence="2" type="ORF">CJ203_00435</name>
</gene>
<evidence type="ECO:0000313" key="3">
    <source>
        <dbReference type="Proteomes" id="UP000235836"/>
    </source>
</evidence>
<dbReference type="Proteomes" id="UP000235836">
    <property type="component" value="Unassembled WGS sequence"/>
</dbReference>
<keyword evidence="1" id="KW-1133">Transmembrane helix</keyword>
<evidence type="ECO:0008006" key="4">
    <source>
        <dbReference type="Google" id="ProtNLM"/>
    </source>
</evidence>
<reference evidence="2 3" key="1">
    <citation type="submission" date="2017-09" db="EMBL/GenBank/DDBJ databases">
        <title>Bacterial strain isolated from the female urinary microbiota.</title>
        <authorList>
            <person name="Thomas-White K."/>
            <person name="Kumar N."/>
            <person name="Forster S."/>
            <person name="Putonti C."/>
            <person name="Lawley T."/>
            <person name="Wolfe A.J."/>
        </authorList>
    </citation>
    <scope>NUCLEOTIDE SEQUENCE [LARGE SCALE GENOMIC DNA]</scope>
    <source>
        <strain evidence="2 3">UMB0792</strain>
    </source>
</reference>
<protein>
    <recommendedName>
        <fullName evidence="4">DUF2975 domain-containing protein</fullName>
    </recommendedName>
</protein>
<dbReference type="AlphaFoldDB" id="A0A2N6T7V6"/>
<feature type="transmembrane region" description="Helical" evidence="1">
    <location>
        <begin position="123"/>
        <end position="143"/>
    </location>
</feature>
<dbReference type="EMBL" id="PNHG01000001">
    <property type="protein sequence ID" value="PMC65388.1"/>
    <property type="molecule type" value="Genomic_DNA"/>
</dbReference>
<sequence>MGIHRKLTQTHMSTNSLLIAVIQTISWTNTCSSFTRLVAGSNPAGGANFSAGQAVFSPIFHTIRPIRGRIFSAHPLDVISINDIIDYRQYRTSIRKVTVMNASSSTPEARPPKGRDRTDISRFDAVAVAIALVWLLPEIIALATDGTISSRLSPAIEGGLHFVDLPSGPQTMFAVALGLKFFSLLCAVFLVTNSFTDMAKEQVFTEKNARRLNAAGISIAVFFVARLGLEGMANNWAAAQLGVDWWGDPGTGTPLSELAPALLLIFVLSALARILRRGAKLEEDVDGLV</sequence>
<accession>A0A2N6T7V6</accession>
<comment type="caution">
    <text evidence="2">The sequence shown here is derived from an EMBL/GenBank/DDBJ whole genome shotgun (WGS) entry which is preliminary data.</text>
</comment>
<feature type="transmembrane region" description="Helical" evidence="1">
    <location>
        <begin position="258"/>
        <end position="275"/>
    </location>
</feature>
<keyword evidence="1" id="KW-0812">Transmembrane</keyword>